<accession>A0A1I1EHL1</accession>
<proteinExistence type="predicted"/>
<keyword evidence="2" id="KW-1185">Reference proteome</keyword>
<evidence type="ECO:0000313" key="2">
    <source>
        <dbReference type="Proteomes" id="UP000199514"/>
    </source>
</evidence>
<dbReference type="RefSeq" id="WP_091507640.1">
    <property type="nucleotide sequence ID" value="NZ_FOLE01000001.1"/>
</dbReference>
<evidence type="ECO:0000313" key="1">
    <source>
        <dbReference type="EMBL" id="SFB86102.1"/>
    </source>
</evidence>
<reference evidence="1 2" key="1">
    <citation type="submission" date="2016-10" db="EMBL/GenBank/DDBJ databases">
        <authorList>
            <person name="de Groot N.N."/>
        </authorList>
    </citation>
    <scope>NUCLEOTIDE SEQUENCE [LARGE SCALE GENOMIC DNA]</scope>
    <source>
        <strain evidence="1 2">DSM 6793</strain>
    </source>
</reference>
<dbReference type="STRING" id="927664.SAMN05421780_101794"/>
<sequence>MPFRNKVFFVQLFRIWFVSGGAGYGSGSPSSAPVEHRTEWKFGYNESVKAIKTFGSKVGQKAIAIAEAGDDWNRTEGKYYGLFVIDLSGTRTAFRIYNHSREINYDPFNYEATNANQLAKDAALEMMPTKKIGVVARAVGKRLGMVVTKVGFKTLSQLGLKDGMKVSSSKALELGEQFLGKGYKELVHGSSRYVSADGTRVFRMGVCNIYWRLLAFG</sequence>
<name>A0A1I1EHL1_9BACT</name>
<dbReference type="EMBL" id="FOLE01000001">
    <property type="protein sequence ID" value="SFB86102.1"/>
    <property type="molecule type" value="Genomic_DNA"/>
</dbReference>
<dbReference type="OrthoDB" id="976756at2"/>
<organism evidence="1 2">
    <name type="scientific">Flexibacter flexilis DSM 6793</name>
    <dbReference type="NCBI Taxonomy" id="927664"/>
    <lineage>
        <taxon>Bacteria</taxon>
        <taxon>Pseudomonadati</taxon>
        <taxon>Bacteroidota</taxon>
        <taxon>Cytophagia</taxon>
        <taxon>Cytophagales</taxon>
        <taxon>Flexibacteraceae</taxon>
        <taxon>Flexibacter</taxon>
    </lineage>
</organism>
<dbReference type="Proteomes" id="UP000199514">
    <property type="component" value="Unassembled WGS sequence"/>
</dbReference>
<protein>
    <submittedName>
        <fullName evidence="1">Uncharacterized protein</fullName>
    </submittedName>
</protein>
<dbReference type="AlphaFoldDB" id="A0A1I1EHL1"/>
<gene>
    <name evidence="1" type="ORF">SAMN05421780_101794</name>
</gene>